<evidence type="ECO:0000313" key="3">
    <source>
        <dbReference type="EMBL" id="KAG0645680.1"/>
    </source>
</evidence>
<evidence type="ECO:0000256" key="1">
    <source>
        <dbReference type="SAM" id="MobiDB-lite"/>
    </source>
</evidence>
<dbReference type="InterPro" id="IPR001357">
    <property type="entry name" value="BRCT_dom"/>
</dbReference>
<feature type="compositionally biased region" description="Polar residues" evidence="1">
    <location>
        <begin position="1100"/>
        <end position="1110"/>
    </location>
</feature>
<dbReference type="PANTHER" id="PTHR14625">
    <property type="entry name" value="MICROCEPHALIN"/>
    <property type="match status" value="1"/>
</dbReference>
<proteinExistence type="predicted"/>
<dbReference type="Proteomes" id="UP000785200">
    <property type="component" value="Unassembled WGS sequence"/>
</dbReference>
<feature type="region of interest" description="Disordered" evidence="1">
    <location>
        <begin position="1"/>
        <end position="172"/>
    </location>
</feature>
<dbReference type="AlphaFoldDB" id="A0A9P6VDU9"/>
<dbReference type="OrthoDB" id="2384350at2759"/>
<dbReference type="EMBL" id="VNKQ01000018">
    <property type="protein sequence ID" value="KAG0645680.1"/>
    <property type="molecule type" value="Genomic_DNA"/>
</dbReference>
<dbReference type="PROSITE" id="PS50172">
    <property type="entry name" value="BRCT"/>
    <property type="match status" value="1"/>
</dbReference>
<feature type="region of interest" description="Disordered" evidence="1">
    <location>
        <begin position="1054"/>
        <end position="1115"/>
    </location>
</feature>
<protein>
    <recommendedName>
        <fullName evidence="2">BRCT domain-containing protein</fullName>
    </recommendedName>
</protein>
<evidence type="ECO:0000313" key="4">
    <source>
        <dbReference type="Proteomes" id="UP000785200"/>
    </source>
</evidence>
<dbReference type="InterPro" id="IPR036420">
    <property type="entry name" value="BRCT_dom_sf"/>
</dbReference>
<accession>A0A9P6VDU9</accession>
<feature type="compositionally biased region" description="Basic and acidic residues" evidence="1">
    <location>
        <begin position="210"/>
        <end position="220"/>
    </location>
</feature>
<evidence type="ECO:0000259" key="2">
    <source>
        <dbReference type="PROSITE" id="PS50172"/>
    </source>
</evidence>
<gene>
    <name evidence="3" type="ORF">D0Z07_8576</name>
</gene>
<feature type="region of interest" description="Disordered" evidence="1">
    <location>
        <begin position="537"/>
        <end position="559"/>
    </location>
</feature>
<organism evidence="3 4">
    <name type="scientific">Hyphodiscus hymeniophilus</name>
    <dbReference type="NCBI Taxonomy" id="353542"/>
    <lineage>
        <taxon>Eukaryota</taxon>
        <taxon>Fungi</taxon>
        <taxon>Dikarya</taxon>
        <taxon>Ascomycota</taxon>
        <taxon>Pezizomycotina</taxon>
        <taxon>Leotiomycetes</taxon>
        <taxon>Helotiales</taxon>
        <taxon>Hyphodiscaceae</taxon>
        <taxon>Hyphodiscus</taxon>
    </lineage>
</organism>
<feature type="compositionally biased region" description="Polar residues" evidence="1">
    <location>
        <begin position="543"/>
        <end position="559"/>
    </location>
</feature>
<feature type="compositionally biased region" description="Polar residues" evidence="1">
    <location>
        <begin position="1057"/>
        <end position="1090"/>
    </location>
</feature>
<feature type="region of interest" description="Disordered" evidence="1">
    <location>
        <begin position="339"/>
        <end position="437"/>
    </location>
</feature>
<comment type="caution">
    <text evidence="3">The sequence shown here is derived from an EMBL/GenBank/DDBJ whole genome shotgun (WGS) entry which is preliminary data.</text>
</comment>
<dbReference type="Gene3D" id="3.40.50.10190">
    <property type="entry name" value="BRCT domain"/>
    <property type="match status" value="1"/>
</dbReference>
<feature type="domain" description="BRCT" evidence="2">
    <location>
        <begin position="930"/>
        <end position="1033"/>
    </location>
</feature>
<keyword evidence="4" id="KW-1185">Reference proteome</keyword>
<feature type="region of interest" description="Disordered" evidence="1">
    <location>
        <begin position="208"/>
        <end position="311"/>
    </location>
</feature>
<feature type="region of interest" description="Disordered" evidence="1">
    <location>
        <begin position="841"/>
        <end position="869"/>
    </location>
</feature>
<sequence>MNDQSPPKRVTRARAAAKTDTGVKIATAASKAKVTRATSIKHQGQANNENEAHDIQGNVPPAPKTTRGRPKKAADVHEDKHEPRDEMMEPLKTTRGKAKKIDEGQDELSTETIEPEISKTTRSRAKKATTTQPESGPEKQEEPVPAKPARGRPKKVVEIPAPVPARSTRGRATKVEMVEEDVIVVEEEPKKTSRVRAATISKATAPKKTVKFEEPDKENIEPSITVHGKAKATEIGTGLRAKPVRKPAAVAPRATRGRPKVEQREQKSAPLSPKKPTQVGVTKEQASDDELGQNEKTPMKPLMMSPVRAPSSVLGTTKRLDFSNSITVNRAIGQDLSASIMASPARRPPQSPFKESLKTSPQRASFMGSLMKSPIKLSLPPSNANEPTSNTEFKTSTLQSPARRPQSPTKVSEHGSPIRSRNPNPMISGMTPRPSTFKISRFATPKTLTKTAARPGRMLPPSAVKNIATENRQDEISGSNDLSAPSLNFSGRLSSIMPREVDSALSTSEIIVEMTEANSTIVVEQPCEPMVVDDQHGNEESMDASTTTPPCSPPRNSTGAFALREVDENPFMDSDSEDELASVSPKYSPSHFVATPATHTPFVPLNKTPKSQKSSFKDRRSEIGFTPLAKQLTDWMAASPEKPDQDDSASDPTTPRAAPSTDIANIVQLSPAKSSFFDDEMSVRDEIQSAPAIADDVIDEQNFTPVEVVEEDLALADEAEEMSLLEPDEIESRAEIEEALELLITTPGCIPTAPELSSQIPVTTDQDHLDDMEFEQTQIHIPDEPALSEASQEYGDENAMPIDPVLLAMPVTRGPSTPTYKTPKRVLAERVCHTVSKVPLKPAAEDSPMGRTPMKRSASISRIPPARPTSNLVRSNTVISYSPTKSSGKIPSQSGEEDVTMKETYATPSKSEAAAWSNMGAPARTPRSDLNTALLKGAVVFVDVHTSEGADASSLFTELLTQMGARYVKSWNWNPSSDDGSKIGITHIVFKDGGKRTLEKARETGGVVSCVGVGWVLDCERENKWLPEAPYFVDTAMIPRGGHRRRKSMEPKALANLTGNPFPSNSTTPVRKSMSPMKNPNSFADTPLTSKSRRRESVQWVRTPSSTSSGDDGKLDDVTLMLSPVPATPAPEFISAYGEDGLYGDETPYLPKNEQLVQQTAPVIKFGNPEKPLSKGFLSEKKDESVMMRLMAARRKSLQWAPKVGSPLARGGSPFDRAVERNQIA</sequence>
<dbReference type="PANTHER" id="PTHR14625:SF3">
    <property type="entry name" value="MICROCEPHALIN"/>
    <property type="match status" value="1"/>
</dbReference>
<feature type="region of interest" description="Disordered" evidence="1">
    <location>
        <begin position="596"/>
        <end position="665"/>
    </location>
</feature>
<feature type="compositionally biased region" description="Basic and acidic residues" evidence="1">
    <location>
        <begin position="72"/>
        <end position="89"/>
    </location>
</feature>
<feature type="region of interest" description="Disordered" evidence="1">
    <location>
        <begin position="1203"/>
        <end position="1225"/>
    </location>
</feature>
<name>A0A9P6VDU9_9HELO</name>
<feature type="compositionally biased region" description="Polar residues" evidence="1">
    <location>
        <begin position="380"/>
        <end position="410"/>
    </location>
</feature>
<feature type="compositionally biased region" description="Polar residues" evidence="1">
    <location>
        <begin position="36"/>
        <end position="49"/>
    </location>
</feature>
<dbReference type="GO" id="GO:0000278">
    <property type="term" value="P:mitotic cell cycle"/>
    <property type="evidence" value="ECO:0007669"/>
    <property type="project" value="TreeGrafter"/>
</dbReference>
<dbReference type="SUPFAM" id="SSF52113">
    <property type="entry name" value="BRCT domain"/>
    <property type="match status" value="1"/>
</dbReference>
<reference evidence="3" key="1">
    <citation type="submission" date="2019-07" db="EMBL/GenBank/DDBJ databases">
        <title>Hyphodiscus hymeniophilus genome sequencing and assembly.</title>
        <authorList>
            <person name="Kramer G."/>
            <person name="Nodwell J."/>
        </authorList>
    </citation>
    <scope>NUCLEOTIDE SEQUENCE</scope>
    <source>
        <strain evidence="3">ATCC 34498</strain>
    </source>
</reference>
<dbReference type="CDD" id="cd17716">
    <property type="entry name" value="BRCT_microcephalin_rpt1"/>
    <property type="match status" value="1"/>
</dbReference>
<dbReference type="InterPro" id="IPR022047">
    <property type="entry name" value="Microcephalin-like"/>
</dbReference>